<feature type="transmembrane region" description="Helical" evidence="1">
    <location>
        <begin position="254"/>
        <end position="273"/>
    </location>
</feature>
<feature type="transmembrane region" description="Helical" evidence="1">
    <location>
        <begin position="303"/>
        <end position="324"/>
    </location>
</feature>
<feature type="transmembrane region" description="Helical" evidence="1">
    <location>
        <begin position="108"/>
        <end position="128"/>
    </location>
</feature>
<feature type="transmembrane region" description="Helical" evidence="1">
    <location>
        <begin position="188"/>
        <end position="209"/>
    </location>
</feature>
<evidence type="ECO:0000313" key="2">
    <source>
        <dbReference type="EMBL" id="CAB4858989.1"/>
    </source>
</evidence>
<accession>A0A6J7CS67</accession>
<sequence length="544" mass="58618">MSRLRKAAPGACLWLIGLGIGFLTLKDWIQLNDEGLMLQAASRIAAGQVPYRDFWWFYPPGQVYLLGAAWKLTGASLVPWRVIRAVVDATVALLAWRLAGRRAGRWPALLAWAVSIFAVSSATGPHPYPVALMFALGALLQLEKRPWLAGVFTGLVSVWRIEFAAYLALGSVIGLVLRGGIRRTLLQYVGSALAAAAAIYVPLVAAAGAGNSWDLLIRYPVLEFSKYQTLPFPLVWDGGGNAQGLDLVAQFLSYHLPLSLLLTLAASGTALLLTQRKGRWIEATTFVFGFGMAHYLVVRADAFHTGPLAVMDAVLGAWAISAVVDSRRSRPWKVSPAAGGWRKALAGLAALGALAGLGWSLADTVWKREREVREAQHARRINLQVADGVRELPRTRCSLRGEPVQMCLLSDLESAVGAVRRLPPGPIYVASRRSDLVTAGAPLFYVLAGRENVTRYDIAAPGVVTSERVQREIISALEATGAPVVRYEAGITAAPEPNLAGKSSGVTLLDVYLKRSYRELARFGTWVVLLPKPPTAATSASATK</sequence>
<evidence type="ECO:0000256" key="1">
    <source>
        <dbReference type="SAM" id="Phobius"/>
    </source>
</evidence>
<protein>
    <submittedName>
        <fullName evidence="2">Unannotated protein</fullName>
    </submittedName>
</protein>
<gene>
    <name evidence="2" type="ORF">UFOPK3444_00068</name>
</gene>
<feature type="transmembrane region" description="Helical" evidence="1">
    <location>
        <begin position="344"/>
        <end position="362"/>
    </location>
</feature>
<proteinExistence type="predicted"/>
<dbReference type="AlphaFoldDB" id="A0A6J7CS67"/>
<feature type="transmembrane region" description="Helical" evidence="1">
    <location>
        <begin position="148"/>
        <end position="176"/>
    </location>
</feature>
<dbReference type="EMBL" id="CAFBLU010000001">
    <property type="protein sequence ID" value="CAB4858989.1"/>
    <property type="molecule type" value="Genomic_DNA"/>
</dbReference>
<organism evidence="2">
    <name type="scientific">freshwater metagenome</name>
    <dbReference type="NCBI Taxonomy" id="449393"/>
    <lineage>
        <taxon>unclassified sequences</taxon>
        <taxon>metagenomes</taxon>
        <taxon>ecological metagenomes</taxon>
    </lineage>
</organism>
<keyword evidence="1" id="KW-0812">Transmembrane</keyword>
<name>A0A6J7CS67_9ZZZZ</name>
<keyword evidence="1" id="KW-0472">Membrane</keyword>
<feature type="transmembrane region" description="Helical" evidence="1">
    <location>
        <begin position="7"/>
        <end position="25"/>
    </location>
</feature>
<feature type="transmembrane region" description="Helical" evidence="1">
    <location>
        <begin position="280"/>
        <end position="297"/>
    </location>
</feature>
<keyword evidence="1" id="KW-1133">Transmembrane helix</keyword>
<reference evidence="2" key="1">
    <citation type="submission" date="2020-05" db="EMBL/GenBank/DDBJ databases">
        <authorList>
            <person name="Chiriac C."/>
            <person name="Salcher M."/>
            <person name="Ghai R."/>
            <person name="Kavagutti S V."/>
        </authorList>
    </citation>
    <scope>NUCLEOTIDE SEQUENCE</scope>
</reference>